<gene>
    <name evidence="1" type="ORF">MUN78_07005</name>
</gene>
<dbReference type="RefSeq" id="WP_244729610.1">
    <property type="nucleotide sequence ID" value="NZ_CP095045.1"/>
</dbReference>
<sequence length="544" mass="60368">MAEKQYGRTVPRLWTKPLRELTPETTLGFEVIAFATYVLGVTLYPWQEWLLKHALELRPDGSYRFRRVVVLVARQQGKSMLAAVLAAWWLFIDSTRHPDRVPPLKFKVIGTAQNLDIAREPWSMVKTWCDPEPETDEEAELTIEALREATKRVSDTNGKEAIFARSKAHYEIRAGKNARGKPAARVIMDELREQLDDLTWNSLAHTTKSFYNGMLFGLSNAGTAASVVLRRLRSAALDDMRSFEEYVDSGLMDAEEYANGHDVSLGLFEWSAPDGCAKDDPEAILQANPSIGYGAMTVQSAIADIRTMTDAGYRTEVLCQWVTAQVDSYIDIRDWKLRQHKPSKIKIPKGSRTVWSIDMSEDRRTTWVAAAVYTTKGKVFTTVRTARPGWKWAVAYVKELAEASGQREVAISSKGCGAMELIPDLEAEGLHVHALDGNDFALATGHFNDLVYDKDLVLVAQPDVDLGIEGGVTRKYQDNKAWDRGKSLPVDIAGVIAETQAAYALTRLSAPKPTASPSPPPPAEVLTNTTAFAVDDFNPADASF</sequence>
<reference evidence="1 2" key="1">
    <citation type="submission" date="2022-04" db="EMBL/GenBank/DDBJ databases">
        <title>Leucobacter sp. isolated from rhizosphere of garlic.</title>
        <authorList>
            <person name="Won M."/>
            <person name="Lee C.-M."/>
            <person name="Woen H.-Y."/>
            <person name="Kwon S.-W."/>
        </authorList>
    </citation>
    <scope>NUCLEOTIDE SEQUENCE [LARGE SCALE GENOMIC DNA]</scope>
    <source>
        <strain evidence="1 2">H21R-40</strain>
    </source>
</reference>
<organism evidence="1 2">
    <name type="scientific">Leucobacter allii</name>
    <dbReference type="NCBI Taxonomy" id="2932247"/>
    <lineage>
        <taxon>Bacteria</taxon>
        <taxon>Bacillati</taxon>
        <taxon>Actinomycetota</taxon>
        <taxon>Actinomycetes</taxon>
        <taxon>Micrococcales</taxon>
        <taxon>Microbacteriaceae</taxon>
        <taxon>Leucobacter</taxon>
    </lineage>
</organism>
<keyword evidence="2" id="KW-1185">Reference proteome</keyword>
<protein>
    <submittedName>
        <fullName evidence="1">Phage terminase family protein</fullName>
    </submittedName>
</protein>
<dbReference type="EMBL" id="CP095045">
    <property type="protein sequence ID" value="UOQ58565.1"/>
    <property type="molecule type" value="Genomic_DNA"/>
</dbReference>
<dbReference type="Gene3D" id="3.40.50.300">
    <property type="entry name" value="P-loop containing nucleotide triphosphate hydrolases"/>
    <property type="match status" value="1"/>
</dbReference>
<accession>A0ABY4FQJ5</accession>
<evidence type="ECO:0000313" key="2">
    <source>
        <dbReference type="Proteomes" id="UP000831786"/>
    </source>
</evidence>
<evidence type="ECO:0000313" key="1">
    <source>
        <dbReference type="EMBL" id="UOQ58565.1"/>
    </source>
</evidence>
<dbReference type="Proteomes" id="UP000831786">
    <property type="component" value="Chromosome"/>
</dbReference>
<proteinExistence type="predicted"/>
<dbReference type="InterPro" id="IPR027417">
    <property type="entry name" value="P-loop_NTPase"/>
</dbReference>
<name>A0ABY4FQJ5_9MICO</name>